<keyword evidence="2" id="KW-1185">Reference proteome</keyword>
<evidence type="ECO:0000313" key="1">
    <source>
        <dbReference type="EMBL" id="KAH3683911.1"/>
    </source>
</evidence>
<dbReference type="EMBL" id="JAEUBG010002873">
    <property type="protein sequence ID" value="KAH3683911.1"/>
    <property type="molecule type" value="Genomic_DNA"/>
</dbReference>
<comment type="caution">
    <text evidence="1">The sequence shown here is derived from an EMBL/GenBank/DDBJ whole genome shotgun (WGS) entry which is preliminary data.</text>
</comment>
<proteinExistence type="predicted"/>
<protein>
    <submittedName>
        <fullName evidence="1">Uncharacterized protein</fullName>
    </submittedName>
</protein>
<name>A0A9P8TM45_WICPI</name>
<sequence>MRSTRSSLNYSLTVLNYVLIQMYMPYSDPNLTIPLKKASNSNFVTSATFTLVALIQTSTSSAPALTFHFNKTPKLSCEVFKIPALKTKPSEFVGTMVQFSLSFKRARYSNVTGAGERKAM</sequence>
<dbReference type="AlphaFoldDB" id="A0A9P8TM45"/>
<reference evidence="1" key="1">
    <citation type="journal article" date="2021" name="Open Biol.">
        <title>Shared evolutionary footprints suggest mitochondrial oxidative damage underlies multiple complex I losses in fungi.</title>
        <authorList>
            <person name="Schikora-Tamarit M.A."/>
            <person name="Marcet-Houben M."/>
            <person name="Nosek J."/>
            <person name="Gabaldon T."/>
        </authorList>
    </citation>
    <scope>NUCLEOTIDE SEQUENCE</scope>
    <source>
        <strain evidence="1">CBS2887</strain>
    </source>
</reference>
<reference evidence="1" key="2">
    <citation type="submission" date="2021-01" db="EMBL/GenBank/DDBJ databases">
        <authorList>
            <person name="Schikora-Tamarit M.A."/>
        </authorList>
    </citation>
    <scope>NUCLEOTIDE SEQUENCE</scope>
    <source>
        <strain evidence="1">CBS2887</strain>
    </source>
</reference>
<evidence type="ECO:0000313" key="2">
    <source>
        <dbReference type="Proteomes" id="UP000774326"/>
    </source>
</evidence>
<accession>A0A9P8TM45</accession>
<organism evidence="1 2">
    <name type="scientific">Wickerhamomyces pijperi</name>
    <name type="common">Yeast</name>
    <name type="synonym">Pichia pijperi</name>
    <dbReference type="NCBI Taxonomy" id="599730"/>
    <lineage>
        <taxon>Eukaryota</taxon>
        <taxon>Fungi</taxon>
        <taxon>Dikarya</taxon>
        <taxon>Ascomycota</taxon>
        <taxon>Saccharomycotina</taxon>
        <taxon>Saccharomycetes</taxon>
        <taxon>Phaffomycetales</taxon>
        <taxon>Wickerhamomycetaceae</taxon>
        <taxon>Wickerhamomyces</taxon>
    </lineage>
</organism>
<gene>
    <name evidence="1" type="ORF">WICPIJ_005111</name>
</gene>
<dbReference type="Proteomes" id="UP000774326">
    <property type="component" value="Unassembled WGS sequence"/>
</dbReference>